<keyword evidence="3" id="KW-1185">Reference proteome</keyword>
<reference evidence="2 3" key="1">
    <citation type="journal article" date="2012" name="Genome Biol.">
        <title>Genome and low-iron response of an oceanic diatom adapted to chronic iron limitation.</title>
        <authorList>
            <person name="Lommer M."/>
            <person name="Specht M."/>
            <person name="Roy A.S."/>
            <person name="Kraemer L."/>
            <person name="Andreson R."/>
            <person name="Gutowska M.A."/>
            <person name="Wolf J."/>
            <person name="Bergner S.V."/>
            <person name="Schilhabel M.B."/>
            <person name="Klostermeier U.C."/>
            <person name="Beiko R.G."/>
            <person name="Rosenstiel P."/>
            <person name="Hippler M."/>
            <person name="Laroche J."/>
        </authorList>
    </citation>
    <scope>NUCLEOTIDE SEQUENCE [LARGE SCALE GENOMIC DNA]</scope>
    <source>
        <strain evidence="2 3">CCMP1005</strain>
    </source>
</reference>
<organism evidence="2 3">
    <name type="scientific">Thalassiosira oceanica</name>
    <name type="common">Marine diatom</name>
    <dbReference type="NCBI Taxonomy" id="159749"/>
    <lineage>
        <taxon>Eukaryota</taxon>
        <taxon>Sar</taxon>
        <taxon>Stramenopiles</taxon>
        <taxon>Ochrophyta</taxon>
        <taxon>Bacillariophyta</taxon>
        <taxon>Coscinodiscophyceae</taxon>
        <taxon>Thalassiosirophycidae</taxon>
        <taxon>Thalassiosirales</taxon>
        <taxon>Thalassiosiraceae</taxon>
        <taxon>Thalassiosira</taxon>
    </lineage>
</organism>
<dbReference type="Proteomes" id="UP000266841">
    <property type="component" value="Unassembled WGS sequence"/>
</dbReference>
<feature type="region of interest" description="Disordered" evidence="1">
    <location>
        <begin position="1"/>
        <end position="87"/>
    </location>
</feature>
<name>K0TLE5_THAOC</name>
<feature type="compositionally biased region" description="Gly residues" evidence="1">
    <location>
        <begin position="67"/>
        <end position="79"/>
    </location>
</feature>
<feature type="compositionally biased region" description="Basic residues" evidence="1">
    <location>
        <begin position="27"/>
        <end position="36"/>
    </location>
</feature>
<gene>
    <name evidence="2" type="ORF">THAOC_06729</name>
</gene>
<evidence type="ECO:0000256" key="1">
    <source>
        <dbReference type="SAM" id="MobiDB-lite"/>
    </source>
</evidence>
<feature type="compositionally biased region" description="Basic and acidic residues" evidence="1">
    <location>
        <begin position="55"/>
        <end position="64"/>
    </location>
</feature>
<dbReference type="AlphaFoldDB" id="K0TLE5"/>
<proteinExistence type="predicted"/>
<feature type="compositionally biased region" description="Pro residues" evidence="1">
    <location>
        <begin position="1"/>
        <end position="22"/>
    </location>
</feature>
<comment type="caution">
    <text evidence="2">The sequence shown here is derived from an EMBL/GenBank/DDBJ whole genome shotgun (WGS) entry which is preliminary data.</text>
</comment>
<evidence type="ECO:0000313" key="3">
    <source>
        <dbReference type="Proteomes" id="UP000266841"/>
    </source>
</evidence>
<evidence type="ECO:0000313" key="2">
    <source>
        <dbReference type="EMBL" id="EJK71797.1"/>
    </source>
</evidence>
<dbReference type="EMBL" id="AGNL01006773">
    <property type="protein sequence ID" value="EJK71797.1"/>
    <property type="molecule type" value="Genomic_DNA"/>
</dbReference>
<protein>
    <submittedName>
        <fullName evidence="2">Uncharacterized protein</fullName>
    </submittedName>
</protein>
<accession>K0TLE5</accession>
<sequence>MVQPVRPAPARAPRPGPTPPGPERGGTVRRTRRPARPHAGLEERPPRGGRSVRLRLRDGRRDVRGGPAWGAGLGSGGGLEGEDPGSLEICISDVDSAIAPDNREAR</sequence>